<dbReference type="STRING" id="62101.AB835_06235"/>
<reference evidence="3 4" key="1">
    <citation type="journal article" date="2016" name="Appl. Environ. Microbiol.">
        <title>Lack of Overt Genome Reduction in the Bryostatin-Producing Bryozoan Symbiont "Candidatus Endobugula sertula".</title>
        <authorList>
            <person name="Miller I.J."/>
            <person name="Vanee N."/>
            <person name="Fong S.S."/>
            <person name="Lim-Fong G.E."/>
            <person name="Kwan J.C."/>
        </authorList>
    </citation>
    <scope>NUCLEOTIDE SEQUENCE [LARGE SCALE GENOMIC DNA]</scope>
    <source>
        <strain evidence="3">AB1-4</strain>
    </source>
</reference>
<dbReference type="Pfam" id="PF16697">
    <property type="entry name" value="Yop-YscD_cpl"/>
    <property type="match status" value="1"/>
</dbReference>
<evidence type="ECO:0000313" key="4">
    <source>
        <dbReference type="Proteomes" id="UP000242502"/>
    </source>
</evidence>
<evidence type="ECO:0000259" key="2">
    <source>
        <dbReference type="PROSITE" id="PS50006"/>
    </source>
</evidence>
<dbReference type="PROSITE" id="PS50006">
    <property type="entry name" value="FHA_DOMAIN"/>
    <property type="match status" value="1"/>
</dbReference>
<evidence type="ECO:0000256" key="1">
    <source>
        <dbReference type="SAM" id="Phobius"/>
    </source>
</evidence>
<dbReference type="InterPro" id="IPR032030">
    <property type="entry name" value="YscD_cytoplasmic_dom"/>
</dbReference>
<feature type="transmembrane region" description="Helical" evidence="1">
    <location>
        <begin position="124"/>
        <end position="144"/>
    </location>
</feature>
<comment type="caution">
    <text evidence="3">The sequence shown here is derived from an EMBL/GenBank/DDBJ whole genome shotgun (WGS) entry which is preliminary data.</text>
</comment>
<gene>
    <name evidence="3" type="ORF">AB835_06235</name>
</gene>
<dbReference type="AlphaFoldDB" id="A0A1D2QQR3"/>
<keyword evidence="1" id="KW-0812">Transmembrane</keyword>
<dbReference type="Proteomes" id="UP000242502">
    <property type="component" value="Unassembled WGS sequence"/>
</dbReference>
<keyword evidence="1" id="KW-1133">Transmembrane helix</keyword>
<name>A0A1D2QQR3_9GAMM</name>
<feature type="transmembrane region" description="Helical" evidence="1">
    <location>
        <begin position="252"/>
        <end position="271"/>
    </location>
</feature>
<organism evidence="3 4">
    <name type="scientific">Candidatus Endobugula sertula</name>
    <name type="common">Bugula neritina bacterial symbiont</name>
    <dbReference type="NCBI Taxonomy" id="62101"/>
    <lineage>
        <taxon>Bacteria</taxon>
        <taxon>Pseudomonadati</taxon>
        <taxon>Pseudomonadota</taxon>
        <taxon>Gammaproteobacteria</taxon>
        <taxon>Cellvibrionales</taxon>
        <taxon>Cellvibrionaceae</taxon>
        <taxon>Candidatus Endobugula</taxon>
    </lineage>
</organism>
<sequence>MAIVIEIVNRSGQVLDCQVFYKDKVTVGRAYYNDLVLADSYVDPVHIQLSYQQDSDSISCEDKQSVNGVYGVKQKKLASTSQIQPGDTITIGKTLLRVSSVNANVEPAIPLSFWEELSDTLTQWWFILCASLLLGILIIIDIYISTPLLDDKTAEFMQWVYVLIGLAVYGGLFSFIGRVLHHDNRFFLYYVLSSIALVILFLYGWLSSFIVFNGYFSADTGWIDKMVLSVVIACLLNVSLRFSTYMRCLTRGIIVSVLPMLVLMSLFVNLVKSDEGFHSSPPYNATVFHQSLYVRKSKTPEEFVRSSQALYLQAQVVAEDTPSKDVLPSSARQSSH</sequence>
<dbReference type="SUPFAM" id="SSF49879">
    <property type="entry name" value="SMAD/FHA domain"/>
    <property type="match status" value="1"/>
</dbReference>
<feature type="transmembrane region" description="Helical" evidence="1">
    <location>
        <begin position="188"/>
        <end position="216"/>
    </location>
</feature>
<evidence type="ECO:0000313" key="3">
    <source>
        <dbReference type="EMBL" id="ODS23917.1"/>
    </source>
</evidence>
<accession>A0A1D2QQR3</accession>
<proteinExistence type="predicted"/>
<dbReference type="CDD" id="cd00060">
    <property type="entry name" value="FHA"/>
    <property type="match status" value="1"/>
</dbReference>
<dbReference type="InterPro" id="IPR000253">
    <property type="entry name" value="FHA_dom"/>
</dbReference>
<dbReference type="InterPro" id="IPR008984">
    <property type="entry name" value="SMAD_FHA_dom_sf"/>
</dbReference>
<dbReference type="EMBL" id="MDLC01000017">
    <property type="protein sequence ID" value="ODS23917.1"/>
    <property type="molecule type" value="Genomic_DNA"/>
</dbReference>
<feature type="transmembrane region" description="Helical" evidence="1">
    <location>
        <begin position="222"/>
        <end position="240"/>
    </location>
</feature>
<feature type="domain" description="FHA" evidence="2">
    <location>
        <begin position="25"/>
        <end position="70"/>
    </location>
</feature>
<keyword evidence="1" id="KW-0472">Membrane</keyword>
<dbReference type="Gene3D" id="2.60.200.20">
    <property type="match status" value="1"/>
</dbReference>
<feature type="transmembrane region" description="Helical" evidence="1">
    <location>
        <begin position="156"/>
        <end position="176"/>
    </location>
</feature>
<protein>
    <recommendedName>
        <fullName evidence="2">FHA domain-containing protein</fullName>
    </recommendedName>
</protein>